<organism evidence="1 2">
    <name type="scientific">Madurella mycetomatis</name>
    <dbReference type="NCBI Taxonomy" id="100816"/>
    <lineage>
        <taxon>Eukaryota</taxon>
        <taxon>Fungi</taxon>
        <taxon>Dikarya</taxon>
        <taxon>Ascomycota</taxon>
        <taxon>Pezizomycotina</taxon>
        <taxon>Sordariomycetes</taxon>
        <taxon>Sordariomycetidae</taxon>
        <taxon>Sordariales</taxon>
        <taxon>Sordariales incertae sedis</taxon>
        <taxon>Madurella</taxon>
    </lineage>
</organism>
<sequence>MSFEDNSIVPLPTTLGTWRFYEPLLLLYSLKSVLPRDNSTHPSDLEGIADKDPREAFFCFVNKLSQVCDSEHGGKTVTAFGVLQTGSVEYRFASNDRDSQSLAEVRRYVMDLLETLGHAPDAAFQDSSQRAALTTRILGKILGFNRPRIEVYLGRLLRHFDFCIKGCHADGTTDVANRSNELLRAISLLYDDDRFRNFMRKKTREDREKPNDSPWSELYHSLGRLHSYSVATKVFLCARGRWPELFEAFDVNYIPSSKSSSHTPSVRRSAARMLERLTKDPDVLNAYYEEAERLQGLGLDKKIKENAKPRKFAPIIHAEVNLCDNILREERSPHGEGRVRFFNESVFGRYIGSSKPTCRLCDLYFHAPSGPNIEVRKSHQNLYYNWRAPDVYRQDGPAADQARKAILESMIASIKHQVMKTIVDRFTVGKRHDSNTTTSYPFSMTFYYGAESARARDGMSSIREAGGDSGNGERAVPSEVTVQAVDDLASTLGQIDIGSESGRSD</sequence>
<keyword evidence="2" id="KW-1185">Reference proteome</keyword>
<name>A0A175W1T6_9PEZI</name>
<dbReference type="PANTHER" id="PTHR42037">
    <property type="match status" value="1"/>
</dbReference>
<dbReference type="EMBL" id="LCTW02000162">
    <property type="protein sequence ID" value="KXX77411.1"/>
    <property type="molecule type" value="Genomic_DNA"/>
</dbReference>
<dbReference type="InterPro" id="IPR027796">
    <property type="entry name" value="OTT_1508_deam-like"/>
</dbReference>
<protein>
    <submittedName>
        <fullName evidence="1">Uncharacterized protein</fullName>
    </submittedName>
</protein>
<reference evidence="1 2" key="1">
    <citation type="journal article" date="2016" name="Genome Announc.">
        <title>Genome Sequence of Madurella mycetomatis mm55, Isolated from a Human Mycetoma Case in Sudan.</title>
        <authorList>
            <person name="Smit S."/>
            <person name="Derks M.F."/>
            <person name="Bervoets S."/>
            <person name="Fahal A."/>
            <person name="van Leeuwen W."/>
            <person name="van Belkum A."/>
            <person name="van de Sande W.W."/>
        </authorList>
    </citation>
    <scope>NUCLEOTIDE SEQUENCE [LARGE SCALE GENOMIC DNA]</scope>
    <source>
        <strain evidence="2">mm55</strain>
    </source>
</reference>
<dbReference type="OrthoDB" id="3251507at2759"/>
<comment type="caution">
    <text evidence="1">The sequence shown here is derived from an EMBL/GenBank/DDBJ whole genome shotgun (WGS) entry which is preliminary data.</text>
</comment>
<dbReference type="STRING" id="100816.A0A175W1T6"/>
<dbReference type="VEuPathDB" id="FungiDB:MMYC01_206074"/>
<evidence type="ECO:0000313" key="1">
    <source>
        <dbReference type="EMBL" id="KXX77411.1"/>
    </source>
</evidence>
<dbReference type="AlphaFoldDB" id="A0A175W1T6"/>
<gene>
    <name evidence="1" type="ORF">MMYC01_206074</name>
</gene>
<dbReference type="Pfam" id="PF14441">
    <property type="entry name" value="OTT_1508_deam"/>
    <property type="match status" value="1"/>
</dbReference>
<evidence type="ECO:0000313" key="2">
    <source>
        <dbReference type="Proteomes" id="UP000078237"/>
    </source>
</evidence>
<accession>A0A175W1T6</accession>
<dbReference type="Proteomes" id="UP000078237">
    <property type="component" value="Unassembled WGS sequence"/>
</dbReference>
<proteinExistence type="predicted"/>
<dbReference type="PANTHER" id="PTHR42037:SF1">
    <property type="match status" value="1"/>
</dbReference>